<organism evidence="2 3">
    <name type="scientific">Actinorugispora endophytica</name>
    <dbReference type="NCBI Taxonomy" id="1605990"/>
    <lineage>
        <taxon>Bacteria</taxon>
        <taxon>Bacillati</taxon>
        <taxon>Actinomycetota</taxon>
        <taxon>Actinomycetes</taxon>
        <taxon>Streptosporangiales</taxon>
        <taxon>Nocardiopsidaceae</taxon>
        <taxon>Actinorugispora</taxon>
    </lineage>
</organism>
<evidence type="ECO:0000313" key="2">
    <source>
        <dbReference type="EMBL" id="TDQ55017.1"/>
    </source>
</evidence>
<protein>
    <recommendedName>
        <fullName evidence="4">Secreted protein</fullName>
    </recommendedName>
</protein>
<evidence type="ECO:0000256" key="1">
    <source>
        <dbReference type="SAM" id="SignalP"/>
    </source>
</evidence>
<accession>A0A4R6VDE6</accession>
<gene>
    <name evidence="2" type="ORF">EV190_101338</name>
</gene>
<keyword evidence="1" id="KW-0732">Signal</keyword>
<dbReference type="RefSeq" id="WP_133739608.1">
    <property type="nucleotide sequence ID" value="NZ_SNYN01000001.1"/>
</dbReference>
<dbReference type="AlphaFoldDB" id="A0A4R6VDE6"/>
<feature type="signal peptide" evidence="1">
    <location>
        <begin position="1"/>
        <end position="28"/>
    </location>
</feature>
<dbReference type="Proteomes" id="UP000295281">
    <property type="component" value="Unassembled WGS sequence"/>
</dbReference>
<proteinExistence type="predicted"/>
<dbReference type="EMBL" id="SNYN01000001">
    <property type="protein sequence ID" value="TDQ55017.1"/>
    <property type="molecule type" value="Genomic_DNA"/>
</dbReference>
<evidence type="ECO:0000313" key="3">
    <source>
        <dbReference type="Proteomes" id="UP000295281"/>
    </source>
</evidence>
<keyword evidence="3" id="KW-1185">Reference proteome</keyword>
<reference evidence="2 3" key="1">
    <citation type="submission" date="2019-03" db="EMBL/GenBank/DDBJ databases">
        <title>Genomic Encyclopedia of Type Strains, Phase IV (KMG-IV): sequencing the most valuable type-strain genomes for metagenomic binning, comparative biology and taxonomic classification.</title>
        <authorList>
            <person name="Goeker M."/>
        </authorList>
    </citation>
    <scope>NUCLEOTIDE SEQUENCE [LARGE SCALE GENOMIC DNA]</scope>
    <source>
        <strain evidence="2 3">DSM 46770</strain>
    </source>
</reference>
<feature type="chain" id="PRO_5020820263" description="Secreted protein" evidence="1">
    <location>
        <begin position="29"/>
        <end position="108"/>
    </location>
</feature>
<comment type="caution">
    <text evidence="2">The sequence shown here is derived from an EMBL/GenBank/DDBJ whole genome shotgun (WGS) entry which is preliminary data.</text>
</comment>
<evidence type="ECO:0008006" key="4">
    <source>
        <dbReference type="Google" id="ProtNLM"/>
    </source>
</evidence>
<name>A0A4R6VDE6_9ACTN</name>
<sequence>MRYRAATLATAAAVGALLAVSAASPALAAEGRLWWTSDGYNWRLYTPPAYEVCVKPLVWTHSPATTLVNDLDVDVQLYPETDCVGDPVLLPAGEETDFTTRSILIPAS</sequence>